<comment type="subcellular location">
    <subcellularLocation>
        <location evidence="1">Membrane</location>
        <topology evidence="1">Multi-pass membrane protein</topology>
    </subcellularLocation>
</comment>
<feature type="transmembrane region" description="Helical" evidence="5">
    <location>
        <begin position="134"/>
        <end position="153"/>
    </location>
</feature>
<protein>
    <submittedName>
        <fullName evidence="6">Flippase</fullName>
    </submittedName>
</protein>
<keyword evidence="3 5" id="KW-1133">Transmembrane helix</keyword>
<feature type="transmembrane region" description="Helical" evidence="5">
    <location>
        <begin position="272"/>
        <end position="291"/>
    </location>
</feature>
<feature type="transmembrane region" description="Helical" evidence="5">
    <location>
        <begin position="100"/>
        <end position="128"/>
    </location>
</feature>
<feature type="transmembrane region" description="Helical" evidence="5">
    <location>
        <begin position="384"/>
        <end position="402"/>
    </location>
</feature>
<name>A0A346NT99_KLEAE</name>
<evidence type="ECO:0000256" key="4">
    <source>
        <dbReference type="ARBA" id="ARBA00023136"/>
    </source>
</evidence>
<evidence type="ECO:0000256" key="2">
    <source>
        <dbReference type="ARBA" id="ARBA00022692"/>
    </source>
</evidence>
<dbReference type="InterPro" id="IPR052556">
    <property type="entry name" value="PolySynth_Transporter"/>
</dbReference>
<evidence type="ECO:0000256" key="5">
    <source>
        <dbReference type="SAM" id="Phobius"/>
    </source>
</evidence>
<feature type="transmembrane region" description="Helical" evidence="5">
    <location>
        <begin position="165"/>
        <end position="186"/>
    </location>
</feature>
<dbReference type="EMBL" id="MF687359">
    <property type="protein sequence ID" value="AXR70492.1"/>
    <property type="molecule type" value="Genomic_DNA"/>
</dbReference>
<evidence type="ECO:0000313" key="6">
    <source>
        <dbReference type="EMBL" id="AXR70492.1"/>
    </source>
</evidence>
<feature type="transmembrane region" description="Helical" evidence="5">
    <location>
        <begin position="408"/>
        <end position="426"/>
    </location>
</feature>
<dbReference type="InterPro" id="IPR002797">
    <property type="entry name" value="Polysacc_synth"/>
</dbReference>
<feature type="transmembrane region" description="Helical" evidence="5">
    <location>
        <begin position="192"/>
        <end position="214"/>
    </location>
</feature>
<accession>A0A346NT99</accession>
<dbReference type="CDD" id="cd13128">
    <property type="entry name" value="MATE_Wzx_like"/>
    <property type="match status" value="1"/>
</dbReference>
<feature type="transmembrane region" description="Helical" evidence="5">
    <location>
        <begin position="33"/>
        <end position="55"/>
    </location>
</feature>
<feature type="transmembrane region" description="Helical" evidence="5">
    <location>
        <begin position="351"/>
        <end position="372"/>
    </location>
</feature>
<dbReference type="Pfam" id="PF01943">
    <property type="entry name" value="Polysacc_synt"/>
    <property type="match status" value="1"/>
</dbReference>
<proteinExistence type="predicted"/>
<dbReference type="GO" id="GO:0016020">
    <property type="term" value="C:membrane"/>
    <property type="evidence" value="ECO:0007669"/>
    <property type="project" value="UniProtKB-SubCell"/>
</dbReference>
<keyword evidence="2 5" id="KW-0812">Transmembrane</keyword>
<dbReference type="PANTHER" id="PTHR43424:SF1">
    <property type="entry name" value="LOCUS PUTATIVE PROTEIN 1-RELATED"/>
    <property type="match status" value="1"/>
</dbReference>
<organism evidence="6">
    <name type="scientific">Klebsiella aerogenes</name>
    <name type="common">Enterobacter aerogenes</name>
    <dbReference type="NCBI Taxonomy" id="548"/>
    <lineage>
        <taxon>Bacteria</taxon>
        <taxon>Pseudomonadati</taxon>
        <taxon>Pseudomonadota</taxon>
        <taxon>Gammaproteobacteria</taxon>
        <taxon>Enterobacterales</taxon>
        <taxon>Enterobacteriaceae</taxon>
        <taxon>Klebsiella/Raoultella group</taxon>
        <taxon>Klebsiella</taxon>
    </lineage>
</organism>
<keyword evidence="4 5" id="KW-0472">Membrane</keyword>
<dbReference type="AlphaFoldDB" id="A0A346NT99"/>
<evidence type="ECO:0000256" key="3">
    <source>
        <dbReference type="ARBA" id="ARBA00022989"/>
    </source>
</evidence>
<feature type="transmembrane region" description="Helical" evidence="5">
    <location>
        <begin position="235"/>
        <end position="252"/>
    </location>
</feature>
<sequence>MHSLGMFLLRGVNQTGMNKISNLLKEKSFGNMIWLMSDSILRLGMGFIVSVWLARYMGPSAFGVFNYAYAMIVIYSAVASLGMNGVVVRELIKGNADTRTILGTSFFLQVMGSLLSTSLVVLTVLMLRPKDYDLLIILLCMLPSVLLRSSDIVKYWFESIISSKYTVLAQNVAFFISSLIKVLIIICKGSYLLIAATVSIEAFIVAMLLFYFYVYKKNVLNWRVNFTEAKRLLSISWPLILSGLALMLYMRIDQIMIGNMIDDASVGIYSVAVKMVEIWYFVPIAIVSSLFPKIIKAKDEDNEDNYNKKLQFLYDLLVVISVCIAIVVTIFSDWIISFCYGPHYHEASYLIKIYAWVSVFYFLSSASGRWYINEGLQKYALNRNILGLAIAIVLNYFLIPSYGAAGSVYATLIAYSCAGYFFDFLSKKTRIAFYQKSKSLWVPGALLRIKKNFQG</sequence>
<gene>
    <name evidence="6" type="primary">wzx</name>
</gene>
<feature type="transmembrane region" description="Helical" evidence="5">
    <location>
        <begin position="312"/>
        <end position="331"/>
    </location>
</feature>
<feature type="transmembrane region" description="Helical" evidence="5">
    <location>
        <begin position="67"/>
        <end position="88"/>
    </location>
</feature>
<reference evidence="6" key="1">
    <citation type="journal article" date="2018" name="Front. Microbiol.">
        <title>Establishment of a Molecular Serotyping Scheme and a Multiplexed Luminex-Based Array for Enterobacter aerogenes.</title>
        <authorList>
            <person name="Guo X."/>
            <person name="Wang M."/>
            <person name="Wang L."/>
            <person name="Wang Y."/>
            <person name="Chen T."/>
            <person name="Wu P."/>
            <person name="Chen M."/>
            <person name="Liu B."/>
            <person name="Feng L."/>
        </authorList>
    </citation>
    <scope>NUCLEOTIDE SEQUENCE</scope>
    <source>
        <strain evidence="6">G5319</strain>
    </source>
</reference>
<dbReference type="PANTHER" id="PTHR43424">
    <property type="entry name" value="LOCUS PUTATIVE PROTEIN 1-RELATED"/>
    <property type="match status" value="1"/>
</dbReference>
<evidence type="ECO:0000256" key="1">
    <source>
        <dbReference type="ARBA" id="ARBA00004141"/>
    </source>
</evidence>